<organism evidence="1">
    <name type="scientific">Pseudomonas syringae pv. actinidiae</name>
    <dbReference type="NCBI Taxonomy" id="103796"/>
    <lineage>
        <taxon>Bacteria</taxon>
        <taxon>Pseudomonadati</taxon>
        <taxon>Pseudomonadota</taxon>
        <taxon>Gammaproteobacteria</taxon>
        <taxon>Pseudomonadales</taxon>
        <taxon>Pseudomonadaceae</taxon>
        <taxon>Pseudomonas</taxon>
        <taxon>Pseudomonas syringae</taxon>
    </lineage>
</organism>
<protein>
    <submittedName>
        <fullName evidence="1">Uncharacterized protein</fullName>
    </submittedName>
</protein>
<reference evidence="1" key="1">
    <citation type="submission" date="2016-03" db="EMBL/GenBank/DDBJ databases">
        <title>The evolution of Pseudomonas syringae pv. actinidiae in New Zealand.</title>
        <authorList>
            <person name="Taiaroa G."/>
            <person name="Poulter R.T.M."/>
            <person name="Lamont I."/>
            <person name="Stockwell P."/>
            <person name="Butler M.I."/>
        </authorList>
    </citation>
    <scope>NUCLEOTIDE SEQUENCE</scope>
    <source>
        <strain evidence="1">RT849</strain>
    </source>
</reference>
<evidence type="ECO:0000313" key="1">
    <source>
        <dbReference type="EMBL" id="ARO45390.1"/>
    </source>
</evidence>
<sequence length="89" mass="9823">MGVFVRTFSRILMMASNKARTGATQTLEHRAAQEAFELSVMLRVGGPLETDELSIIESRLKSVIETTEAAIAACNKHDDGRANVARLRY</sequence>
<dbReference type="EMBL" id="KX009065">
    <property type="protein sequence ID" value="ARO45390.1"/>
    <property type="molecule type" value="Genomic_DNA"/>
</dbReference>
<name>A0A2P0QIH4_PSESF</name>
<dbReference type="RefSeq" id="WP_003368140.1">
    <property type="nucleotide sequence ID" value="NZ_CP017009.1"/>
</dbReference>
<accession>A0A2P0QIH4</accession>
<dbReference type="AlphaFoldDB" id="A0A2P0QIH4"/>
<proteinExistence type="predicted"/>